<proteinExistence type="predicted"/>
<evidence type="ECO:0000313" key="1">
    <source>
        <dbReference type="EMBL" id="PRQ50886.1"/>
    </source>
</evidence>
<reference evidence="1 2" key="1">
    <citation type="journal article" date="2018" name="Nat. Genet.">
        <title>The Rosa genome provides new insights in the design of modern roses.</title>
        <authorList>
            <person name="Bendahmane M."/>
        </authorList>
    </citation>
    <scope>NUCLEOTIDE SEQUENCE [LARGE SCALE GENOMIC DNA]</scope>
    <source>
        <strain evidence="2">cv. Old Blush</strain>
    </source>
</reference>
<dbReference type="Proteomes" id="UP000238479">
    <property type="component" value="Chromosome 2"/>
</dbReference>
<sequence length="50" mass="5776">MGERFGQLYPLPSPEKAMASLLDSWGKQELSEWIREVGMEHNLGHTQYNL</sequence>
<organism evidence="1 2">
    <name type="scientific">Rosa chinensis</name>
    <name type="common">China rose</name>
    <dbReference type="NCBI Taxonomy" id="74649"/>
    <lineage>
        <taxon>Eukaryota</taxon>
        <taxon>Viridiplantae</taxon>
        <taxon>Streptophyta</taxon>
        <taxon>Embryophyta</taxon>
        <taxon>Tracheophyta</taxon>
        <taxon>Spermatophyta</taxon>
        <taxon>Magnoliopsida</taxon>
        <taxon>eudicotyledons</taxon>
        <taxon>Gunneridae</taxon>
        <taxon>Pentapetalae</taxon>
        <taxon>rosids</taxon>
        <taxon>fabids</taxon>
        <taxon>Rosales</taxon>
        <taxon>Rosaceae</taxon>
        <taxon>Rosoideae</taxon>
        <taxon>Rosoideae incertae sedis</taxon>
        <taxon>Rosa</taxon>
    </lineage>
</organism>
<gene>
    <name evidence="1" type="ORF">RchiOBHm_Chr2g0138171</name>
</gene>
<dbReference type="AlphaFoldDB" id="A0A2P6RWU1"/>
<comment type="caution">
    <text evidence="1">The sequence shown here is derived from an EMBL/GenBank/DDBJ whole genome shotgun (WGS) entry which is preliminary data.</text>
</comment>
<evidence type="ECO:0000313" key="2">
    <source>
        <dbReference type="Proteomes" id="UP000238479"/>
    </source>
</evidence>
<protein>
    <submittedName>
        <fullName evidence="1">Uncharacterized protein</fullName>
    </submittedName>
</protein>
<dbReference type="EMBL" id="PDCK01000040">
    <property type="protein sequence ID" value="PRQ50886.1"/>
    <property type="molecule type" value="Genomic_DNA"/>
</dbReference>
<dbReference type="Gramene" id="PRQ50886">
    <property type="protein sequence ID" value="PRQ50886"/>
    <property type="gene ID" value="RchiOBHm_Chr2g0138171"/>
</dbReference>
<keyword evidence="2" id="KW-1185">Reference proteome</keyword>
<accession>A0A2P6RWU1</accession>
<name>A0A2P6RWU1_ROSCH</name>